<feature type="transmembrane region" description="Helical" evidence="9">
    <location>
        <begin position="291"/>
        <end position="312"/>
    </location>
</feature>
<feature type="transmembrane region" description="Helical" evidence="9">
    <location>
        <begin position="153"/>
        <end position="177"/>
    </location>
</feature>
<name>A0A7W4IR99_9PROT</name>
<dbReference type="NCBIfam" id="TIGR00711">
    <property type="entry name" value="efflux_EmrB"/>
    <property type="match status" value="1"/>
</dbReference>
<dbReference type="PANTHER" id="PTHR42718">
    <property type="entry name" value="MAJOR FACILITATOR SUPERFAMILY MULTIDRUG TRANSPORTER MFSC"/>
    <property type="match status" value="1"/>
</dbReference>
<proteinExistence type="inferred from homology"/>
<dbReference type="SUPFAM" id="SSF103473">
    <property type="entry name" value="MFS general substrate transporter"/>
    <property type="match status" value="1"/>
</dbReference>
<keyword evidence="7 9" id="KW-0472">Membrane</keyword>
<dbReference type="RefSeq" id="WP_275943763.1">
    <property type="nucleotide sequence ID" value="NZ_JABEQD010000002.1"/>
</dbReference>
<feature type="transmembrane region" description="Helical" evidence="9">
    <location>
        <begin position="97"/>
        <end position="118"/>
    </location>
</feature>
<evidence type="ECO:0000256" key="3">
    <source>
        <dbReference type="ARBA" id="ARBA00022448"/>
    </source>
</evidence>
<feature type="transmembrane region" description="Helical" evidence="9">
    <location>
        <begin position="29"/>
        <end position="51"/>
    </location>
</feature>
<dbReference type="Proteomes" id="UP000559860">
    <property type="component" value="Unassembled WGS sequence"/>
</dbReference>
<feature type="domain" description="Major facilitator superfamily (MFS) profile" evidence="10">
    <location>
        <begin position="31"/>
        <end position="527"/>
    </location>
</feature>
<evidence type="ECO:0000259" key="10">
    <source>
        <dbReference type="PROSITE" id="PS50850"/>
    </source>
</evidence>
<evidence type="ECO:0000313" key="12">
    <source>
        <dbReference type="Proteomes" id="UP000559860"/>
    </source>
</evidence>
<keyword evidence="5 9" id="KW-0812">Transmembrane</keyword>
<dbReference type="GO" id="GO:0005886">
    <property type="term" value="C:plasma membrane"/>
    <property type="evidence" value="ECO:0007669"/>
    <property type="project" value="UniProtKB-SubCell"/>
</dbReference>
<evidence type="ECO:0000256" key="2">
    <source>
        <dbReference type="ARBA" id="ARBA00008537"/>
    </source>
</evidence>
<dbReference type="InterPro" id="IPR004638">
    <property type="entry name" value="EmrB-like"/>
</dbReference>
<feature type="region of interest" description="Disordered" evidence="8">
    <location>
        <begin position="1"/>
        <end position="22"/>
    </location>
</feature>
<dbReference type="Gene3D" id="1.20.1250.20">
    <property type="entry name" value="MFS general substrate transporter like domains"/>
    <property type="match status" value="1"/>
</dbReference>
<comment type="similarity">
    <text evidence="2">Belongs to the major facilitator superfamily. EmrB family.</text>
</comment>
<dbReference type="GO" id="GO:0022857">
    <property type="term" value="F:transmembrane transporter activity"/>
    <property type="evidence" value="ECO:0007669"/>
    <property type="project" value="InterPro"/>
</dbReference>
<feature type="transmembrane region" description="Helical" evidence="9">
    <location>
        <begin position="249"/>
        <end position="270"/>
    </location>
</feature>
<evidence type="ECO:0000256" key="9">
    <source>
        <dbReference type="SAM" id="Phobius"/>
    </source>
</evidence>
<evidence type="ECO:0000256" key="6">
    <source>
        <dbReference type="ARBA" id="ARBA00022989"/>
    </source>
</evidence>
<feature type="transmembrane region" description="Helical" evidence="9">
    <location>
        <begin position="318"/>
        <end position="341"/>
    </location>
</feature>
<reference evidence="11 12" key="1">
    <citation type="submission" date="2020-04" db="EMBL/GenBank/DDBJ databases">
        <title>Description of novel Gluconacetobacter.</title>
        <authorList>
            <person name="Sombolestani A."/>
        </authorList>
    </citation>
    <scope>NUCLEOTIDE SEQUENCE [LARGE SCALE GENOMIC DNA]</scope>
    <source>
        <strain evidence="11 12">LMG 27801</strain>
    </source>
</reference>
<dbReference type="Pfam" id="PF07690">
    <property type="entry name" value="MFS_1"/>
    <property type="match status" value="1"/>
</dbReference>
<dbReference type="PRINTS" id="PR01036">
    <property type="entry name" value="TCRTETB"/>
</dbReference>
<feature type="transmembrane region" description="Helical" evidence="9">
    <location>
        <begin position="183"/>
        <end position="205"/>
    </location>
</feature>
<evidence type="ECO:0000256" key="7">
    <source>
        <dbReference type="ARBA" id="ARBA00023136"/>
    </source>
</evidence>
<feature type="transmembrane region" description="Helical" evidence="9">
    <location>
        <begin position="348"/>
        <end position="369"/>
    </location>
</feature>
<dbReference type="InterPro" id="IPR036259">
    <property type="entry name" value="MFS_trans_sf"/>
</dbReference>
<dbReference type="Gene3D" id="1.20.1720.10">
    <property type="entry name" value="Multidrug resistance protein D"/>
    <property type="match status" value="1"/>
</dbReference>
<feature type="transmembrane region" description="Helical" evidence="9">
    <location>
        <begin position="389"/>
        <end position="406"/>
    </location>
</feature>
<evidence type="ECO:0000256" key="4">
    <source>
        <dbReference type="ARBA" id="ARBA00022475"/>
    </source>
</evidence>
<evidence type="ECO:0000313" key="11">
    <source>
        <dbReference type="EMBL" id="MBB2167616.1"/>
    </source>
</evidence>
<protein>
    <submittedName>
        <fullName evidence="11">DHA2 family efflux MFS transporter permease subunit</fullName>
    </submittedName>
</protein>
<organism evidence="11 12">
    <name type="scientific">Gluconacetobacter aggeris</name>
    <dbReference type="NCBI Taxonomy" id="1286186"/>
    <lineage>
        <taxon>Bacteria</taxon>
        <taxon>Pseudomonadati</taxon>
        <taxon>Pseudomonadota</taxon>
        <taxon>Alphaproteobacteria</taxon>
        <taxon>Acetobacterales</taxon>
        <taxon>Acetobacteraceae</taxon>
        <taxon>Gluconacetobacter</taxon>
    </lineage>
</organism>
<sequence length="536" mass="57883">MSGGPAADASTPAGTPPAEQPWKPRANPWLIAIVVTVAAFMEILDTTIVNVSLPHIAGSLSSTYDDATWTLTSYLVANGIVLTISGWLGKLLGRKRYFLICIFMFTVSSFLCGMATSLPELIVFRLMQGFFGGGLQPNQQSIILDTFPPERRAAAFGLTAIATIVAPVIGPALGGWITDNYSWRWIFFINVPVGLAATFAVSMIVEDPPWARKQKAPLDVVGIGLIAIGFGCLEVAVDRGEDEDWFGSSMIRTMAVLAVLGIGGAVVWLLRTKRPAVDLRVFRDRNFATGTLLIGAVGALLYSAAIVVPQFAQQVMGYNATLSGLILSPGGIAVIVLIPLVGRSMKYLSLRMLIAMGFFFMGVSLFWSAHLVPLLDFRHLVLFRMSQTASLAFLFVPISTITFATLPRELNADASALFSMARNVLGSIAISGSTAMLTEIRQAHQTQMVHWMTPFHQPYNDYLARARQVASGHGIAQGAVNAVAQHRLFVEFTRQIAILAYNEVFMILGIGAFLVVPFCFLLSPIKGGGKRPSAGH</sequence>
<dbReference type="CDD" id="cd17503">
    <property type="entry name" value="MFS_LmrB_MDR_like"/>
    <property type="match status" value="1"/>
</dbReference>
<gene>
    <name evidence="11" type="ORF">HLH36_04465</name>
</gene>
<keyword evidence="4" id="KW-1003">Cell membrane</keyword>
<accession>A0A7W4IR99</accession>
<evidence type="ECO:0000256" key="8">
    <source>
        <dbReference type="SAM" id="MobiDB-lite"/>
    </source>
</evidence>
<dbReference type="PANTHER" id="PTHR42718:SF9">
    <property type="entry name" value="MAJOR FACILITATOR SUPERFAMILY MULTIDRUG TRANSPORTER MFSC"/>
    <property type="match status" value="1"/>
</dbReference>
<dbReference type="PROSITE" id="PS50850">
    <property type="entry name" value="MFS"/>
    <property type="match status" value="1"/>
</dbReference>
<feature type="transmembrane region" description="Helical" evidence="9">
    <location>
        <begin position="504"/>
        <end position="525"/>
    </location>
</feature>
<keyword evidence="3" id="KW-0813">Transport</keyword>
<dbReference type="EMBL" id="JABEQD010000002">
    <property type="protein sequence ID" value="MBB2167616.1"/>
    <property type="molecule type" value="Genomic_DNA"/>
</dbReference>
<dbReference type="AlphaFoldDB" id="A0A7W4IR99"/>
<dbReference type="InterPro" id="IPR011701">
    <property type="entry name" value="MFS"/>
</dbReference>
<keyword evidence="6 9" id="KW-1133">Transmembrane helix</keyword>
<keyword evidence="12" id="KW-1185">Reference proteome</keyword>
<feature type="transmembrane region" description="Helical" evidence="9">
    <location>
        <begin position="71"/>
        <end position="91"/>
    </location>
</feature>
<feature type="transmembrane region" description="Helical" evidence="9">
    <location>
        <begin position="217"/>
        <end position="237"/>
    </location>
</feature>
<dbReference type="InterPro" id="IPR020846">
    <property type="entry name" value="MFS_dom"/>
</dbReference>
<evidence type="ECO:0000256" key="1">
    <source>
        <dbReference type="ARBA" id="ARBA00004651"/>
    </source>
</evidence>
<comment type="caution">
    <text evidence="11">The sequence shown here is derived from an EMBL/GenBank/DDBJ whole genome shotgun (WGS) entry which is preliminary data.</text>
</comment>
<comment type="subcellular location">
    <subcellularLocation>
        <location evidence="1">Cell membrane</location>
        <topology evidence="1">Multi-pass membrane protein</topology>
    </subcellularLocation>
</comment>
<evidence type="ECO:0000256" key="5">
    <source>
        <dbReference type="ARBA" id="ARBA00022692"/>
    </source>
</evidence>